<proteinExistence type="predicted"/>
<dbReference type="EMBL" id="UINC01003529">
    <property type="protein sequence ID" value="SVA07135.1"/>
    <property type="molecule type" value="Genomic_DNA"/>
</dbReference>
<dbReference type="PROSITE" id="PS51385">
    <property type="entry name" value="YJEF_N"/>
    <property type="match status" value="1"/>
</dbReference>
<feature type="domain" description="YjeF N-terminal" evidence="1">
    <location>
        <begin position="9"/>
        <end position="148"/>
    </location>
</feature>
<dbReference type="AlphaFoldDB" id="A0A381SSW0"/>
<reference evidence="2" key="1">
    <citation type="submission" date="2018-05" db="EMBL/GenBank/DDBJ databases">
        <authorList>
            <person name="Lanie J.A."/>
            <person name="Ng W.-L."/>
            <person name="Kazmierczak K.M."/>
            <person name="Andrzejewski T.M."/>
            <person name="Davidsen T.M."/>
            <person name="Wayne K.J."/>
            <person name="Tettelin H."/>
            <person name="Glass J.I."/>
            <person name="Rusch D."/>
            <person name="Podicherti R."/>
            <person name="Tsui H.-C.T."/>
            <person name="Winkler M.E."/>
        </authorList>
    </citation>
    <scope>NUCLEOTIDE SEQUENCE</scope>
</reference>
<evidence type="ECO:0000313" key="2">
    <source>
        <dbReference type="EMBL" id="SVA07135.1"/>
    </source>
</evidence>
<protein>
    <recommendedName>
        <fullName evidence="1">YjeF N-terminal domain-containing protein</fullName>
    </recommendedName>
</protein>
<accession>A0A381SSW0</accession>
<sequence length="148" mass="15018">MRVLTSDQMRAADRSTVEGAGVTSSLLMENAGREFVSAIAQHLSTLDSQRVAVVCGKGNNGGDGFVVARVLGSRGVDVHVYLTVPRSEVSGDAALTLAALGAASLRVDDAATQELWTLALPAIAGSDLIVDALFGTGLSRPLGAAGPA</sequence>
<dbReference type="SUPFAM" id="SSF64153">
    <property type="entry name" value="YjeF N-terminal domain-like"/>
    <property type="match status" value="1"/>
</dbReference>
<dbReference type="Gene3D" id="3.40.50.10260">
    <property type="entry name" value="YjeF N-terminal domain"/>
    <property type="match status" value="1"/>
</dbReference>
<organism evidence="2">
    <name type="scientific">marine metagenome</name>
    <dbReference type="NCBI Taxonomy" id="408172"/>
    <lineage>
        <taxon>unclassified sequences</taxon>
        <taxon>metagenomes</taxon>
        <taxon>ecological metagenomes</taxon>
    </lineage>
</organism>
<dbReference type="InterPro" id="IPR004443">
    <property type="entry name" value="YjeF_N_dom"/>
</dbReference>
<evidence type="ECO:0000259" key="1">
    <source>
        <dbReference type="PROSITE" id="PS51385"/>
    </source>
</evidence>
<dbReference type="Pfam" id="PF03853">
    <property type="entry name" value="YjeF_N"/>
    <property type="match status" value="1"/>
</dbReference>
<dbReference type="InterPro" id="IPR036652">
    <property type="entry name" value="YjeF_N_dom_sf"/>
</dbReference>
<dbReference type="NCBIfam" id="TIGR00197">
    <property type="entry name" value="yjeF_nterm"/>
    <property type="match status" value="1"/>
</dbReference>
<name>A0A381SSW0_9ZZZZ</name>
<gene>
    <name evidence="2" type="ORF">METZ01_LOCUS59989</name>
</gene>